<dbReference type="Gene3D" id="1.20.1280.50">
    <property type="match status" value="1"/>
</dbReference>
<name>B0DKM9_LACBS</name>
<evidence type="ECO:0000313" key="2">
    <source>
        <dbReference type="Proteomes" id="UP000001194"/>
    </source>
</evidence>
<dbReference type="KEGG" id="lbc:LACBIDRAFT_294988"/>
<evidence type="ECO:0000313" key="1">
    <source>
        <dbReference type="EMBL" id="EDR04771.1"/>
    </source>
</evidence>
<dbReference type="RefSeq" id="XP_001884595.1">
    <property type="nucleotide sequence ID" value="XM_001884560.1"/>
</dbReference>
<keyword evidence="2" id="KW-1185">Reference proteome</keyword>
<dbReference type="HOGENOM" id="CLU_053557_0_0_1"/>
<dbReference type="EMBL" id="DS547116">
    <property type="protein sequence ID" value="EDR04771.1"/>
    <property type="molecule type" value="Genomic_DNA"/>
</dbReference>
<accession>B0DKM9</accession>
<organism evidence="2">
    <name type="scientific">Laccaria bicolor (strain S238N-H82 / ATCC MYA-4686)</name>
    <name type="common">Bicoloured deceiver</name>
    <name type="synonym">Laccaria laccata var. bicolor</name>
    <dbReference type="NCBI Taxonomy" id="486041"/>
    <lineage>
        <taxon>Eukaryota</taxon>
        <taxon>Fungi</taxon>
        <taxon>Dikarya</taxon>
        <taxon>Basidiomycota</taxon>
        <taxon>Agaricomycotina</taxon>
        <taxon>Agaricomycetes</taxon>
        <taxon>Agaricomycetidae</taxon>
        <taxon>Agaricales</taxon>
        <taxon>Agaricineae</taxon>
        <taxon>Hydnangiaceae</taxon>
        <taxon>Laccaria</taxon>
    </lineage>
</organism>
<reference evidence="1 2" key="1">
    <citation type="journal article" date="2008" name="Nature">
        <title>The genome of Laccaria bicolor provides insights into mycorrhizal symbiosis.</title>
        <authorList>
            <person name="Martin F."/>
            <person name="Aerts A."/>
            <person name="Ahren D."/>
            <person name="Brun A."/>
            <person name="Danchin E.G.J."/>
            <person name="Duchaussoy F."/>
            <person name="Gibon J."/>
            <person name="Kohler A."/>
            <person name="Lindquist E."/>
            <person name="Pereda V."/>
            <person name="Salamov A."/>
            <person name="Shapiro H.J."/>
            <person name="Wuyts J."/>
            <person name="Blaudez D."/>
            <person name="Buee M."/>
            <person name="Brokstein P."/>
            <person name="Canbaeck B."/>
            <person name="Cohen D."/>
            <person name="Courty P.E."/>
            <person name="Coutinho P.M."/>
            <person name="Delaruelle C."/>
            <person name="Detter J.C."/>
            <person name="Deveau A."/>
            <person name="DiFazio S."/>
            <person name="Duplessis S."/>
            <person name="Fraissinet-Tachet L."/>
            <person name="Lucic E."/>
            <person name="Frey-Klett P."/>
            <person name="Fourrey C."/>
            <person name="Feussner I."/>
            <person name="Gay G."/>
            <person name="Grimwood J."/>
            <person name="Hoegger P.J."/>
            <person name="Jain P."/>
            <person name="Kilaru S."/>
            <person name="Labbe J."/>
            <person name="Lin Y.C."/>
            <person name="Legue V."/>
            <person name="Le Tacon F."/>
            <person name="Marmeisse R."/>
            <person name="Melayah D."/>
            <person name="Montanini B."/>
            <person name="Muratet M."/>
            <person name="Nehls U."/>
            <person name="Niculita-Hirzel H."/>
            <person name="Oudot-Le Secq M.P."/>
            <person name="Peter M."/>
            <person name="Quesneville H."/>
            <person name="Rajashekar B."/>
            <person name="Reich M."/>
            <person name="Rouhier N."/>
            <person name="Schmutz J."/>
            <person name="Yin T."/>
            <person name="Chalot M."/>
            <person name="Henrissat B."/>
            <person name="Kuees U."/>
            <person name="Lucas S."/>
            <person name="Van de Peer Y."/>
            <person name="Podila G.K."/>
            <person name="Polle A."/>
            <person name="Pukkila P.J."/>
            <person name="Richardson P.M."/>
            <person name="Rouze P."/>
            <person name="Sanders I.R."/>
            <person name="Stajich J.E."/>
            <person name="Tunlid A."/>
            <person name="Tuskan G."/>
            <person name="Grigoriev I.V."/>
        </authorList>
    </citation>
    <scope>NUCLEOTIDE SEQUENCE [LARGE SCALE GENOMIC DNA]</scope>
    <source>
        <strain evidence="2">S238N-H82 / ATCC MYA-4686</strain>
    </source>
</reference>
<dbReference type="OrthoDB" id="3071364at2759"/>
<proteinExistence type="predicted"/>
<sequence length="423" mass="48602">MRSPSVNKLPTEMLCEVFKLLTGCVDGGISDPTMAVMDPDGDSSGIIVTPPADALMLPELTHDSETAIALSHVCKRWRRIMLDRPVMWSRLRITHRRLFSDWADLTKEVLERSRSNPLHLDVSFLVRCNPNTRDNCQSIFYAVNGIFAKHLARCSDTTAGIKWLHIFEEVDRKEISPNIPFQISLIAPQVVSLASQFALVSDFPTGMDRILFEDRLFSKGEYLDALTMTYVKHIILANIDIPAARLQWEAAQDRVKYLKRTASPLVSIMFRDIRDSVGSIRSNDRIRAAQQFFAETFLERISETLEQVWFVGISEDIWAGFISVCDGIPFHFPNVRSLRLEDINMYDGDDDFDLLARLFPNLTRLMVGIMDESHGKTLIKLWSLDKSVWPKLKEIEYDDVLVEREEGMKFKRWRIRPTMSIEL</sequence>
<gene>
    <name evidence="1" type="ORF">LACBIDRAFT_294988</name>
</gene>
<dbReference type="GeneID" id="6080132"/>
<dbReference type="InParanoid" id="B0DKM9"/>
<dbReference type="AlphaFoldDB" id="B0DKM9"/>
<protein>
    <submittedName>
        <fullName evidence="1">Predicted protein</fullName>
    </submittedName>
</protein>
<dbReference type="Proteomes" id="UP000001194">
    <property type="component" value="Unassembled WGS sequence"/>
</dbReference>